<evidence type="ECO:0000313" key="2">
    <source>
        <dbReference type="Proteomes" id="UP000560000"/>
    </source>
</evidence>
<reference evidence="1 2" key="1">
    <citation type="submission" date="2020-08" db="EMBL/GenBank/DDBJ databases">
        <title>Genomic Encyclopedia of Type Strains, Phase IV (KMG-IV): sequencing the most valuable type-strain genomes for metagenomic binning, comparative biology and taxonomic classification.</title>
        <authorList>
            <person name="Goeker M."/>
        </authorList>
    </citation>
    <scope>NUCLEOTIDE SEQUENCE [LARGE SCALE GENOMIC DNA]</scope>
    <source>
        <strain evidence="1 2">DSM 107085</strain>
    </source>
</reference>
<dbReference type="Proteomes" id="UP000560000">
    <property type="component" value="Unassembled WGS sequence"/>
</dbReference>
<gene>
    <name evidence="1" type="ORF">HNQ86_002596</name>
</gene>
<sequence length="1269" mass="141344">MTQIHHLEQWKGTVDARYRLADILIRLTTATLPIGAIKRLRFLSGTATQLSGWDGLVDSGNGNAYLPEGKSVWELGVGANDLAKIRSDFTKRSKDPELPDGWDAAETTYVAVTLAKLQDAAKQATDLAEDESPWKSVRILDVVELYHWLGLSDAVDVWAYEVITTTSMEGMQSLSGAWGMWSSVTEPAIQALLVTTAREAGFQSLQESLSRNSDISPINADSPDEAVAFIYAAIQGLDELKKEELGSRALVISSTEAVKCISRQSPLLFVLKGDASSHAMQLLREGHQVVSVHGRNAHSVKQGLKLERQPRQEFAKALVEMGVPEETADIDARACGSSASVWRVWNLYNHANADAFLPAWINEKYLPVVVPVVLLGGWDTKKDLDVQVVEAVSGISHADLRDKLDEIHNLADPFIEIIADTIVVSAPATAFALIVRSIGSGILDRFTEQARTVFQTLDPNVEEGSEEQMYAPFPGDQMHSEWLRDGMAGTLLRISVLGRKLEESGRLNGRSCQQFVNDFVRGVPGLKEDTRLLASLRDQLPVLAEAAPVPFMEALEALLQGHRNELASLFADTSEYGGALHPSILWALETIAWEPSWLARAVLILGALDDLDPGGRLSNRPAASIVSILLPWYAGTSATSKQKVDSLNALIDSYPVGGWGVLLNLLPGKQSFTSGTRRPEWRETRYGDGARIPRKEVAQLYSSYVECAIVRAASDVDRLASLVDSYPNFTATHRRKLEGAIQECITSMKDRDPLSPLWEALRKLIGHHRQFPDAAWVLDNDSLKRLEELSNECEPSGSIARHLWLFSDSMPDIPFSRSDSDAYYNEVAILRKNAINELWSGGKGLEALHELINRCKFPGIVAMTFAAVENSFEILINVYAGACVGSENEEIFSAVLSAEGYEMFKDQWTTNVLKVSDSCSNPIASKVTALRAYPDSLALFDTLQALGPEVESDFWRRHRGFTSIDSQEVVRRVVRSLTKYHRARDAVAIVAHELKAFGSEEALDILDATLNELNEGLQPSGTSSIGFWIAQVFEKLRKNPESDRLRVAKMEYRYLPLLVRGLEKKDLFLHEMLATEPSFFVDVLCDLYTPASGELDDARPIEERRTRARHAWQLLHSWRLAPGMLPDGSLDADALNRWIVEVRQRAEEADRVKVADQQIGQILYHTPEDPEDGVWPHVAVRRQLETLHSEQIESGIHTEQFNSRGVTTRSPYDGGEQERDLANLWRQRAETVGARWPRTQALLLRVADSWEHHAKREDEDAEKNRLRDR</sequence>
<dbReference type="RefSeq" id="WP_152569336.1">
    <property type="nucleotide sequence ID" value="NZ_JACHET010000001.1"/>
</dbReference>
<evidence type="ECO:0000313" key="1">
    <source>
        <dbReference type="EMBL" id="MBB6185251.1"/>
    </source>
</evidence>
<organism evidence="1 2">
    <name type="scientific">Oleiagrimonas soli</name>
    <dbReference type="NCBI Taxonomy" id="1543381"/>
    <lineage>
        <taxon>Bacteria</taxon>
        <taxon>Pseudomonadati</taxon>
        <taxon>Pseudomonadota</taxon>
        <taxon>Gammaproteobacteria</taxon>
        <taxon>Lysobacterales</taxon>
        <taxon>Rhodanobacteraceae</taxon>
        <taxon>Oleiagrimonas</taxon>
    </lineage>
</organism>
<dbReference type="AlphaFoldDB" id="A0A841KRG8"/>
<proteinExistence type="predicted"/>
<comment type="caution">
    <text evidence="1">The sequence shown here is derived from an EMBL/GenBank/DDBJ whole genome shotgun (WGS) entry which is preliminary data.</text>
</comment>
<dbReference type="OrthoDB" id="9796370at2"/>
<protein>
    <submittedName>
        <fullName evidence="1">Uncharacterized protein</fullName>
    </submittedName>
</protein>
<dbReference type="EMBL" id="JACHET010000001">
    <property type="protein sequence ID" value="MBB6185251.1"/>
    <property type="molecule type" value="Genomic_DNA"/>
</dbReference>
<accession>A0A841KRG8</accession>
<name>A0A841KRG8_9GAMM</name>